<dbReference type="PANTHER" id="PTHR11117:SF6">
    <property type="entry name" value="SYNTHETASE SUBUNIT ALPHA, PUTATIVE (AFU_ORTHOLOGUE AFUA_1G10830)-RELATED"/>
    <property type="match status" value="1"/>
</dbReference>
<dbReference type="GO" id="GO:0006099">
    <property type="term" value="P:tricarboxylic acid cycle"/>
    <property type="evidence" value="ECO:0007669"/>
    <property type="project" value="TreeGrafter"/>
</dbReference>
<feature type="domain" description="CoA-binding" evidence="4">
    <location>
        <begin position="37"/>
        <end position="146"/>
    </location>
</feature>
<dbReference type="GO" id="GO:0004775">
    <property type="term" value="F:succinate-CoA ligase (ADP-forming) activity"/>
    <property type="evidence" value="ECO:0007669"/>
    <property type="project" value="TreeGrafter"/>
</dbReference>
<dbReference type="Gene3D" id="3.40.50.261">
    <property type="entry name" value="Succinyl-CoA synthetase domains"/>
    <property type="match status" value="1"/>
</dbReference>
<evidence type="ECO:0000256" key="3">
    <source>
        <dbReference type="PIRSR" id="PIRSR001553-1"/>
    </source>
</evidence>
<keyword evidence="1 5" id="KW-0436">Ligase</keyword>
<evidence type="ECO:0000259" key="4">
    <source>
        <dbReference type="SMART" id="SM00881"/>
    </source>
</evidence>
<dbReference type="AlphaFoldDB" id="A0A2S4KXA8"/>
<dbReference type="SUPFAM" id="SSF51735">
    <property type="entry name" value="NAD(P)-binding Rossmann-fold domains"/>
    <property type="match status" value="1"/>
</dbReference>
<dbReference type="PIRSF" id="PIRSF001553">
    <property type="entry name" value="SucCS_alpha"/>
    <property type="match status" value="1"/>
</dbReference>
<evidence type="ECO:0000313" key="5">
    <source>
        <dbReference type="EMBL" id="POR34801.1"/>
    </source>
</evidence>
<keyword evidence="6" id="KW-1185">Reference proteome</keyword>
<dbReference type="EMBL" id="PKSG01000487">
    <property type="protein sequence ID" value="POR34801.1"/>
    <property type="molecule type" value="Genomic_DNA"/>
</dbReference>
<dbReference type="STRING" id="94208.A0A2S4KXA8"/>
<dbReference type="InterPro" id="IPR005811">
    <property type="entry name" value="SUCC_ACL_C"/>
</dbReference>
<keyword evidence="2" id="KW-0547">Nucleotide-binding</keyword>
<name>A0A2S4KXA8_9HYPO</name>
<dbReference type="Pfam" id="PF02629">
    <property type="entry name" value="CoA_binding"/>
    <property type="match status" value="2"/>
</dbReference>
<sequence length="341" mass="36087">MLPRTSSPLRRICRRALSTSGSRRGSNYESTIDSLRIDGSTRVIYQAKATSNAKDTIEYGTRVVGGVSPGKGGRTHLGLPVFGSVREVSHVFTAPTHKKLTSVYQAMKEVKPHVSAVFVPAQFAALAIIESIEAEVPLVVSVAEHVPVHDLMRVQEVLRTQSRSRLVGPNCPGIIAPEQCRVGIMPFRQYRRGRLGIVSKSGTLSYEAVGATSAAGLGQSLVVVVGGDSMPGTTLVDALKVLFGHDETEGVIIIGEIGGEQELRAAEVIAEYRRSTPNPKPIIAMVAGQTAPMGKIMGHAGAFLSPRDVTAAEKADALGKAGAIVVPHPGVMGTRMKELLG</sequence>
<dbReference type="OrthoDB" id="1664372at2759"/>
<dbReference type="GO" id="GO:0009361">
    <property type="term" value="C:succinate-CoA ligase complex (ADP-forming)"/>
    <property type="evidence" value="ECO:0007669"/>
    <property type="project" value="TreeGrafter"/>
</dbReference>
<comment type="caution">
    <text evidence="5">The sequence shown here is derived from an EMBL/GenBank/DDBJ whole genome shotgun (WGS) entry which is preliminary data.</text>
</comment>
<protein>
    <submittedName>
        <fullName evidence="5">Succinyl-CoA ligase, alpha subunit</fullName>
    </submittedName>
</protein>
<dbReference type="PANTHER" id="PTHR11117">
    <property type="entry name" value="SUCCINYL-COA LIGASE SUBUNIT ALPHA"/>
    <property type="match status" value="1"/>
</dbReference>
<feature type="active site" description="Tele-phosphohistidine intermediate" evidence="3">
    <location>
        <position position="299"/>
    </location>
</feature>
<dbReference type="InterPro" id="IPR005810">
    <property type="entry name" value="CoA_lig_alpha"/>
</dbReference>
<dbReference type="Proteomes" id="UP000237481">
    <property type="component" value="Unassembled WGS sequence"/>
</dbReference>
<evidence type="ECO:0000256" key="2">
    <source>
        <dbReference type="ARBA" id="ARBA00022741"/>
    </source>
</evidence>
<reference evidence="5 6" key="1">
    <citation type="submission" date="2018-01" db="EMBL/GenBank/DDBJ databases">
        <title>Harnessing the power of phylogenomics to disentangle the directionality and signatures of interkingdom host jumping in the parasitic fungal genus Tolypocladium.</title>
        <authorList>
            <person name="Quandt C.A."/>
            <person name="Patterson W."/>
            <person name="Spatafora J.W."/>
        </authorList>
    </citation>
    <scope>NUCLEOTIDE SEQUENCE [LARGE SCALE GENOMIC DNA]</scope>
    <source>
        <strain evidence="5 6">NRBC 100945</strain>
    </source>
</reference>
<dbReference type="InterPro" id="IPR016102">
    <property type="entry name" value="Succinyl-CoA_synth-like"/>
</dbReference>
<evidence type="ECO:0000313" key="6">
    <source>
        <dbReference type="Proteomes" id="UP000237481"/>
    </source>
</evidence>
<dbReference type="SUPFAM" id="SSF52210">
    <property type="entry name" value="Succinyl-CoA synthetase domains"/>
    <property type="match status" value="1"/>
</dbReference>
<gene>
    <name evidence="5" type="ORF">TPAR_04992</name>
</gene>
<accession>A0A2S4KXA8</accession>
<dbReference type="GO" id="GO:0004776">
    <property type="term" value="F:succinate-CoA ligase (GDP-forming) activity"/>
    <property type="evidence" value="ECO:0007669"/>
    <property type="project" value="TreeGrafter"/>
</dbReference>
<dbReference type="Pfam" id="PF00549">
    <property type="entry name" value="Ligase_CoA"/>
    <property type="match status" value="1"/>
</dbReference>
<dbReference type="GO" id="GO:0000166">
    <property type="term" value="F:nucleotide binding"/>
    <property type="evidence" value="ECO:0007669"/>
    <property type="project" value="UniProtKB-KW"/>
</dbReference>
<evidence type="ECO:0000256" key="1">
    <source>
        <dbReference type="ARBA" id="ARBA00022598"/>
    </source>
</evidence>
<proteinExistence type="predicted"/>
<dbReference type="InterPro" id="IPR036291">
    <property type="entry name" value="NAD(P)-bd_dom_sf"/>
</dbReference>
<dbReference type="InterPro" id="IPR003781">
    <property type="entry name" value="CoA-bd"/>
</dbReference>
<dbReference type="PRINTS" id="PR01798">
    <property type="entry name" value="SCOASYNTHASE"/>
</dbReference>
<dbReference type="Gene3D" id="3.40.50.720">
    <property type="entry name" value="NAD(P)-binding Rossmann-like Domain"/>
    <property type="match status" value="2"/>
</dbReference>
<organism evidence="5 6">
    <name type="scientific">Tolypocladium paradoxum</name>
    <dbReference type="NCBI Taxonomy" id="94208"/>
    <lineage>
        <taxon>Eukaryota</taxon>
        <taxon>Fungi</taxon>
        <taxon>Dikarya</taxon>
        <taxon>Ascomycota</taxon>
        <taxon>Pezizomycotina</taxon>
        <taxon>Sordariomycetes</taxon>
        <taxon>Hypocreomycetidae</taxon>
        <taxon>Hypocreales</taxon>
        <taxon>Ophiocordycipitaceae</taxon>
        <taxon>Tolypocladium</taxon>
    </lineage>
</organism>
<dbReference type="SMART" id="SM00881">
    <property type="entry name" value="CoA_binding"/>
    <property type="match status" value="1"/>
</dbReference>
<dbReference type="GO" id="GO:0005739">
    <property type="term" value="C:mitochondrion"/>
    <property type="evidence" value="ECO:0007669"/>
    <property type="project" value="TreeGrafter"/>
</dbReference>